<dbReference type="RefSeq" id="WP_014453197.1">
    <property type="nucleotide sequence ID" value="NC_017096.1"/>
</dbReference>
<dbReference type="OrthoDB" id="264053at2"/>
<reference evidence="1 2" key="1">
    <citation type="submission" date="2011-01" db="EMBL/GenBank/DDBJ databases">
        <title>Whole genome sequence of Caldisericum exile AZM16c01.</title>
        <authorList>
            <person name="Narita-Yamada S."/>
            <person name="Kawakoshi A."/>
            <person name="Nakamura S."/>
            <person name="Sasagawa M."/>
            <person name="Fukada J."/>
            <person name="Sekine M."/>
            <person name="Kato Y."/>
            <person name="Fukai R."/>
            <person name="Sasaki K."/>
            <person name="Hanamaki A."/>
            <person name="Narita H."/>
            <person name="Konno Y."/>
            <person name="Mori K."/>
            <person name="Yamazaki S."/>
            <person name="Suzuki K."/>
            <person name="Fujita N."/>
        </authorList>
    </citation>
    <scope>NUCLEOTIDE SEQUENCE [LARGE SCALE GENOMIC DNA]</scope>
    <source>
        <strain evidence="2">DSM 21853 / NBRC 104410 / AZM16c01</strain>
    </source>
</reference>
<accession>A0A7U6JFT6</accession>
<keyword evidence="2" id="KW-1185">Reference proteome</keyword>
<proteinExistence type="predicted"/>
<dbReference type="Proteomes" id="UP000004793">
    <property type="component" value="Chromosome"/>
</dbReference>
<dbReference type="AlphaFoldDB" id="A0A7U6JFT6"/>
<organism evidence="1 2">
    <name type="scientific">Caldisericum exile (strain DSM 21853 / NBRC 104410 / AZM16c01)</name>
    <dbReference type="NCBI Taxonomy" id="511051"/>
    <lineage>
        <taxon>Bacteria</taxon>
        <taxon>Pseudomonadati</taxon>
        <taxon>Caldisericota/Cryosericota group</taxon>
        <taxon>Caldisericota</taxon>
        <taxon>Caldisericia</taxon>
        <taxon>Caldisericales</taxon>
        <taxon>Caldisericaceae</taxon>
        <taxon>Caldisericum</taxon>
    </lineage>
</organism>
<dbReference type="EMBL" id="AP012051">
    <property type="protein sequence ID" value="BAL80794.1"/>
    <property type="molecule type" value="Genomic_DNA"/>
</dbReference>
<dbReference type="KEGG" id="cex:CSE_06680"/>
<protein>
    <submittedName>
        <fullName evidence="1">Uncharacterized protein</fullName>
    </submittedName>
</protein>
<dbReference type="InterPro" id="IPR044036">
    <property type="entry name" value="DUF5752"/>
</dbReference>
<evidence type="ECO:0000313" key="2">
    <source>
        <dbReference type="Proteomes" id="UP000004793"/>
    </source>
</evidence>
<gene>
    <name evidence="1" type="ordered locus">CSE_06680</name>
</gene>
<name>A0A7U6JFT6_CALEA</name>
<dbReference type="Pfam" id="PF19027">
    <property type="entry name" value="DUF5752"/>
    <property type="match status" value="1"/>
</dbReference>
<evidence type="ECO:0000313" key="1">
    <source>
        <dbReference type="EMBL" id="BAL80794.1"/>
    </source>
</evidence>
<sequence>MGEYFEFLTSSELVFLTGRRAKNLSELLEGIKASSDATIFYHTHRFLIQHQYISPEPPNDFAYWVSNILLDRLVSEKLAAIDLIECKSIREIKEKIIRVIEENMSRNNSRTCPPGMEFHFMYSHIFITNSGKKASNLKEFVEILRVIPIRSVYFHMFQSRLMLGKGENDFSIWLRESLGQKELADEISRIDPYTYTLEGLRNKLIRLVSEYVYG</sequence>